<keyword evidence="5" id="KW-0067">ATP-binding</keyword>
<accession>A0A8S3IJK0</accession>
<dbReference type="InterPro" id="IPR050520">
    <property type="entry name" value="INO80/SWR1_helicase"/>
</dbReference>
<evidence type="ECO:0000256" key="3">
    <source>
        <dbReference type="ARBA" id="ARBA00022801"/>
    </source>
</evidence>
<evidence type="ECO:0000256" key="4">
    <source>
        <dbReference type="ARBA" id="ARBA00022806"/>
    </source>
</evidence>
<dbReference type="GO" id="GO:0004386">
    <property type="term" value="F:helicase activity"/>
    <property type="evidence" value="ECO:0007669"/>
    <property type="project" value="UniProtKB-KW"/>
</dbReference>
<dbReference type="GO" id="GO:0016887">
    <property type="term" value="F:ATP hydrolysis activity"/>
    <property type="evidence" value="ECO:0007669"/>
    <property type="project" value="TreeGrafter"/>
</dbReference>
<dbReference type="InterPro" id="IPR001650">
    <property type="entry name" value="Helicase_C-like"/>
</dbReference>
<dbReference type="CDD" id="cd18793">
    <property type="entry name" value="SF2_C_SNF"/>
    <property type="match status" value="1"/>
</dbReference>
<evidence type="ECO:0000256" key="2">
    <source>
        <dbReference type="ARBA" id="ARBA00022741"/>
    </source>
</evidence>
<dbReference type="GO" id="GO:0000812">
    <property type="term" value="C:Swr1 complex"/>
    <property type="evidence" value="ECO:0007669"/>
    <property type="project" value="TreeGrafter"/>
</dbReference>
<sequence length="228" mass="26799">YEICKQRQRERLSRFELLCRLNTDRCQSRPLYGSDVLTQVELAMRPCNNLRRTTFSGFASCQDVHRQLNTVKDYLSTTDTLRKSIKSNKDILIDAQDILHRFVMCTAKVVASPIELCQFNGISRRDKTAQQKPMIEVISSTDFQVLSCINQIKQNMFLQFPERRLIQYDCGKLQTLDVLLAQLKREKHRCLIFTQMTKMLDILELFLNYHGYTYVRLDGTTQIVQRQM</sequence>
<evidence type="ECO:0000256" key="5">
    <source>
        <dbReference type="ARBA" id="ARBA00022840"/>
    </source>
</evidence>
<dbReference type="SUPFAM" id="SSF52540">
    <property type="entry name" value="P-loop containing nucleoside triphosphate hydrolases"/>
    <property type="match status" value="1"/>
</dbReference>
<dbReference type="GO" id="GO:0042393">
    <property type="term" value="F:histone binding"/>
    <property type="evidence" value="ECO:0007669"/>
    <property type="project" value="TreeGrafter"/>
</dbReference>
<dbReference type="Pfam" id="PF00271">
    <property type="entry name" value="Helicase_C"/>
    <property type="match status" value="1"/>
</dbReference>
<proteinExistence type="predicted"/>
<dbReference type="Proteomes" id="UP000676336">
    <property type="component" value="Unassembled WGS sequence"/>
</dbReference>
<dbReference type="GO" id="GO:0003677">
    <property type="term" value="F:DNA binding"/>
    <property type="evidence" value="ECO:0007669"/>
    <property type="project" value="UniProtKB-KW"/>
</dbReference>
<dbReference type="EMBL" id="CAJOBI010331422">
    <property type="protein sequence ID" value="CAF5199112.1"/>
    <property type="molecule type" value="Genomic_DNA"/>
</dbReference>
<keyword evidence="3" id="KW-0378">Hydrolase</keyword>
<comment type="caution">
    <text evidence="7">The sequence shown here is derived from an EMBL/GenBank/DDBJ whole genome shotgun (WGS) entry which is preliminary data.</text>
</comment>
<evidence type="ECO:0000313" key="7">
    <source>
        <dbReference type="EMBL" id="CAF5199112.1"/>
    </source>
</evidence>
<organism evidence="7 8">
    <name type="scientific">Rotaria magnacalcarata</name>
    <dbReference type="NCBI Taxonomy" id="392030"/>
    <lineage>
        <taxon>Eukaryota</taxon>
        <taxon>Metazoa</taxon>
        <taxon>Spiralia</taxon>
        <taxon>Gnathifera</taxon>
        <taxon>Rotifera</taxon>
        <taxon>Eurotatoria</taxon>
        <taxon>Bdelloidea</taxon>
        <taxon>Philodinida</taxon>
        <taxon>Philodinidae</taxon>
        <taxon>Rotaria</taxon>
    </lineage>
</organism>
<name>A0A8S3IJK0_9BILA</name>
<keyword evidence="2" id="KW-0547">Nucleotide-binding</keyword>
<dbReference type="AlphaFoldDB" id="A0A8S3IJK0"/>
<comment type="subcellular location">
    <subcellularLocation>
        <location evidence="1">Nucleus</location>
    </subcellularLocation>
</comment>
<protein>
    <recommendedName>
        <fullName evidence="6">Helicase C-terminal domain-containing protein</fullName>
    </recommendedName>
</protein>
<evidence type="ECO:0000256" key="1">
    <source>
        <dbReference type="ARBA" id="ARBA00004123"/>
    </source>
</evidence>
<dbReference type="GO" id="GO:0005524">
    <property type="term" value="F:ATP binding"/>
    <property type="evidence" value="ECO:0007669"/>
    <property type="project" value="UniProtKB-KW"/>
</dbReference>
<gene>
    <name evidence="7" type="ORF">SMN809_LOCUS74992</name>
</gene>
<dbReference type="PANTHER" id="PTHR45685">
    <property type="entry name" value="HELICASE SRCAP-RELATED"/>
    <property type="match status" value="1"/>
</dbReference>
<dbReference type="InterPro" id="IPR027417">
    <property type="entry name" value="P-loop_NTPase"/>
</dbReference>
<reference evidence="7" key="1">
    <citation type="submission" date="2021-02" db="EMBL/GenBank/DDBJ databases">
        <authorList>
            <person name="Nowell W R."/>
        </authorList>
    </citation>
    <scope>NUCLEOTIDE SEQUENCE</scope>
</reference>
<keyword evidence="4" id="KW-0347">Helicase</keyword>
<dbReference type="InterPro" id="IPR049730">
    <property type="entry name" value="SNF2/RAD54-like_C"/>
</dbReference>
<dbReference type="GO" id="GO:0006338">
    <property type="term" value="P:chromatin remodeling"/>
    <property type="evidence" value="ECO:0007669"/>
    <property type="project" value="TreeGrafter"/>
</dbReference>
<feature type="domain" description="Helicase C-terminal" evidence="6">
    <location>
        <begin position="172"/>
        <end position="227"/>
    </location>
</feature>
<feature type="non-terminal residue" evidence="7">
    <location>
        <position position="228"/>
    </location>
</feature>
<feature type="non-terminal residue" evidence="7">
    <location>
        <position position="1"/>
    </location>
</feature>
<evidence type="ECO:0000313" key="8">
    <source>
        <dbReference type="Proteomes" id="UP000676336"/>
    </source>
</evidence>
<dbReference type="Gene3D" id="3.40.50.300">
    <property type="entry name" value="P-loop containing nucleotide triphosphate hydrolases"/>
    <property type="match status" value="1"/>
</dbReference>
<dbReference type="PANTHER" id="PTHR45685:SF1">
    <property type="entry name" value="HELICASE SRCAP"/>
    <property type="match status" value="1"/>
</dbReference>
<evidence type="ECO:0000259" key="6">
    <source>
        <dbReference type="Pfam" id="PF00271"/>
    </source>
</evidence>